<evidence type="ECO:0000256" key="4">
    <source>
        <dbReference type="ARBA" id="ARBA00022679"/>
    </source>
</evidence>
<sequence length="526" mass="58366">MADRVDICKAIIGTDGGDNFMFHLLDSWPASLGELRLIETLDWFLTSPVETLMWDAQTRQQDFASAWLRLLCSALMQPEPLPAQALGNTLQIAGAFQEVLVKGSLFEQLVTNLVMGICFNKDPEKLCATMYSVRQLLQDGLVQRLAAHSRFETLVSLVVANLRLATEEQDDVLQVLALLLKNRVTQRSAGAPESQSSGPAEIPCGDSQLKAYVLNQLEKLTKDVDCLIFPASLNAKQRKLAHELAQESKLCSASCGSGVERRLQVFKPGKLPQVDLHREEQLSRKLSSLLRHSAEQRGIGILSDGFAPLAEILALPEFRAGSYTVEEVEQLLRRDPKRRFELTVSASERWLRATQGHTMRLVQDDELLTPLQDLGSCIHGTYLSAWQEIRRSGGLSRMARNHIHFTTRLPTDQPVSGMRSDCQVAIYVSAASAMAAGIKFFQSCNGVILTPGDTHGRLSLAHVEKVVCLADGHILWPEPASDEEVVLLPQSNFLCDPKADSDEEVVFCKPMISMDLPKWSYILDSY</sequence>
<dbReference type="EC" id="2.7.1.160" evidence="3"/>
<dbReference type="SUPFAM" id="SSF82708">
    <property type="entry name" value="R3H domain"/>
    <property type="match status" value="1"/>
</dbReference>
<dbReference type="Pfam" id="PF01424">
    <property type="entry name" value="R3H"/>
    <property type="match status" value="1"/>
</dbReference>
<keyword evidence="5" id="KW-0520">NAD</keyword>
<name>A0AA36N4A8_9DINO</name>
<dbReference type="Gene3D" id="3.30.1370.50">
    <property type="entry name" value="R3H-like domain"/>
    <property type="match status" value="1"/>
</dbReference>
<evidence type="ECO:0000256" key="6">
    <source>
        <dbReference type="ARBA" id="ARBA00047949"/>
    </source>
</evidence>
<evidence type="ECO:0000313" key="8">
    <source>
        <dbReference type="EMBL" id="CAJ1390080.1"/>
    </source>
</evidence>
<dbReference type="InterPro" id="IPR036867">
    <property type="entry name" value="R3H_dom_sf"/>
</dbReference>
<organism evidence="8 9">
    <name type="scientific">Effrenium voratum</name>
    <dbReference type="NCBI Taxonomy" id="2562239"/>
    <lineage>
        <taxon>Eukaryota</taxon>
        <taxon>Sar</taxon>
        <taxon>Alveolata</taxon>
        <taxon>Dinophyceae</taxon>
        <taxon>Suessiales</taxon>
        <taxon>Symbiodiniaceae</taxon>
        <taxon>Effrenium</taxon>
    </lineage>
</organism>
<comment type="function">
    <text evidence="1">Catalyzes the last step of tRNA splicing, the transfer of the splice junction 2'-phosphate from ligated tRNA to NAD to produce ADP-ribose 1''-2'' cyclic phosphate.</text>
</comment>
<dbReference type="Gene3D" id="1.10.10.970">
    <property type="entry name" value="RNA 2'-phosphotransferase, Tpt1/KptA family, N-terminal domain"/>
    <property type="match status" value="1"/>
</dbReference>
<evidence type="ECO:0000256" key="5">
    <source>
        <dbReference type="ARBA" id="ARBA00023027"/>
    </source>
</evidence>
<comment type="catalytic activity">
    <reaction evidence="6">
        <text>2'-phospho-[ligated tRNA] + NAD(+) = mature tRNA + ADP-alpha-D-ribose 1'',2''-cyclic phosphate + nicotinamide</text>
        <dbReference type="Rhea" id="RHEA:23324"/>
        <dbReference type="Rhea" id="RHEA-COMP:11106"/>
        <dbReference type="Rhea" id="RHEA-COMP:11107"/>
        <dbReference type="ChEBI" id="CHEBI:17154"/>
        <dbReference type="ChEBI" id="CHEBI:57540"/>
        <dbReference type="ChEBI" id="CHEBI:76596"/>
        <dbReference type="ChEBI" id="CHEBI:82883"/>
        <dbReference type="ChEBI" id="CHEBI:85027"/>
        <dbReference type="EC" id="2.7.1.160"/>
    </reaction>
</comment>
<dbReference type="InterPro" id="IPR001374">
    <property type="entry name" value="R3H_dom"/>
</dbReference>
<comment type="similarity">
    <text evidence="2">Belongs to the KptA/TPT1 family.</text>
</comment>
<proteinExistence type="inferred from homology"/>
<dbReference type="InterPro" id="IPR002745">
    <property type="entry name" value="Ptrans_KptA/Tpt1"/>
</dbReference>
<keyword evidence="9" id="KW-1185">Reference proteome</keyword>
<dbReference type="GO" id="GO:0000215">
    <property type="term" value="F:tRNA 2'-phosphotransferase activity"/>
    <property type="evidence" value="ECO:0007669"/>
    <property type="project" value="UniProtKB-EC"/>
</dbReference>
<feature type="domain" description="R3H" evidence="7">
    <location>
        <begin position="207"/>
        <end position="269"/>
    </location>
</feature>
<dbReference type="AlphaFoldDB" id="A0AA36N4A8"/>
<dbReference type="Gene3D" id="3.20.170.30">
    <property type="match status" value="1"/>
</dbReference>
<protein>
    <recommendedName>
        <fullName evidence="3">2'-phosphotransferase</fullName>
        <ecNumber evidence="3">2.7.1.160</ecNumber>
    </recommendedName>
</protein>
<gene>
    <name evidence="8" type="ORF">EVOR1521_LOCUS15582</name>
</gene>
<evidence type="ECO:0000256" key="3">
    <source>
        <dbReference type="ARBA" id="ARBA00012007"/>
    </source>
</evidence>
<reference evidence="8" key="1">
    <citation type="submission" date="2023-08" db="EMBL/GenBank/DDBJ databases">
        <authorList>
            <person name="Chen Y."/>
            <person name="Shah S."/>
            <person name="Dougan E. K."/>
            <person name="Thang M."/>
            <person name="Chan C."/>
        </authorList>
    </citation>
    <scope>NUCLEOTIDE SEQUENCE</scope>
</reference>
<dbReference type="PROSITE" id="PS51061">
    <property type="entry name" value="R3H"/>
    <property type="match status" value="1"/>
</dbReference>
<dbReference type="PANTHER" id="PTHR12684:SF2">
    <property type="entry name" value="TRNA 2'-PHOSPHOTRANSFERASE 1"/>
    <property type="match status" value="1"/>
</dbReference>
<evidence type="ECO:0000313" key="9">
    <source>
        <dbReference type="Proteomes" id="UP001178507"/>
    </source>
</evidence>
<dbReference type="Proteomes" id="UP001178507">
    <property type="component" value="Unassembled WGS sequence"/>
</dbReference>
<evidence type="ECO:0000259" key="7">
    <source>
        <dbReference type="PROSITE" id="PS51061"/>
    </source>
</evidence>
<evidence type="ECO:0000256" key="1">
    <source>
        <dbReference type="ARBA" id="ARBA00003343"/>
    </source>
</evidence>
<accession>A0AA36N4A8</accession>
<dbReference type="GO" id="GO:0006388">
    <property type="term" value="P:tRNA splicing, via endonucleolytic cleavage and ligation"/>
    <property type="evidence" value="ECO:0007669"/>
    <property type="project" value="TreeGrafter"/>
</dbReference>
<keyword evidence="4" id="KW-0808">Transferase</keyword>
<evidence type="ECO:0000256" key="2">
    <source>
        <dbReference type="ARBA" id="ARBA00009836"/>
    </source>
</evidence>
<dbReference type="PANTHER" id="PTHR12684">
    <property type="entry name" value="PUTATIVE PHOSPHOTRANSFERASE"/>
    <property type="match status" value="1"/>
</dbReference>
<dbReference type="EMBL" id="CAUJNA010002001">
    <property type="protein sequence ID" value="CAJ1390080.1"/>
    <property type="molecule type" value="Genomic_DNA"/>
</dbReference>
<dbReference type="InterPro" id="IPR042081">
    <property type="entry name" value="RNA_2'-PTrans_C"/>
</dbReference>
<comment type="caution">
    <text evidence="8">The sequence shown here is derived from an EMBL/GenBank/DDBJ whole genome shotgun (WGS) entry which is preliminary data.</text>
</comment>
<dbReference type="SUPFAM" id="SSF56399">
    <property type="entry name" value="ADP-ribosylation"/>
    <property type="match status" value="1"/>
</dbReference>
<dbReference type="Pfam" id="PF01885">
    <property type="entry name" value="PTS_2-RNA"/>
    <property type="match status" value="1"/>
</dbReference>
<dbReference type="InterPro" id="IPR042080">
    <property type="entry name" value="RNA_2'-PTrans_N"/>
</dbReference>
<dbReference type="GO" id="GO:0003676">
    <property type="term" value="F:nucleic acid binding"/>
    <property type="evidence" value="ECO:0007669"/>
    <property type="project" value="UniProtKB-UniRule"/>
</dbReference>